<evidence type="ECO:0000313" key="7">
    <source>
        <dbReference type="EMBL" id="GFR69385.1"/>
    </source>
</evidence>
<evidence type="ECO:0000256" key="5">
    <source>
        <dbReference type="SAM" id="MobiDB-lite"/>
    </source>
</evidence>
<keyword evidence="1" id="KW-0805">Transcription regulation</keyword>
<dbReference type="PANTHER" id="PTHR23349:SF112">
    <property type="entry name" value="48 RELATED 1, ISOFORM B"/>
    <property type="match status" value="1"/>
</dbReference>
<comment type="caution">
    <text evidence="7">The sequence shown here is derived from an EMBL/GenBank/DDBJ whole genome shotgun (WGS) entry which is preliminary data.</text>
</comment>
<keyword evidence="4" id="KW-0539">Nucleus</keyword>
<evidence type="ECO:0000256" key="3">
    <source>
        <dbReference type="ARBA" id="ARBA00023163"/>
    </source>
</evidence>
<evidence type="ECO:0000313" key="8">
    <source>
        <dbReference type="Proteomes" id="UP000762676"/>
    </source>
</evidence>
<feature type="region of interest" description="Disordered" evidence="5">
    <location>
        <begin position="107"/>
        <end position="126"/>
    </location>
</feature>
<keyword evidence="2" id="KW-0238">DNA-binding</keyword>
<dbReference type="Proteomes" id="UP000762676">
    <property type="component" value="Unassembled WGS sequence"/>
</dbReference>
<dbReference type="InterPro" id="IPR011598">
    <property type="entry name" value="bHLH_dom"/>
</dbReference>
<feature type="compositionally biased region" description="Polar residues" evidence="5">
    <location>
        <begin position="82"/>
        <end position="94"/>
    </location>
</feature>
<organism evidence="7 8">
    <name type="scientific">Elysia marginata</name>
    <dbReference type="NCBI Taxonomy" id="1093978"/>
    <lineage>
        <taxon>Eukaryota</taxon>
        <taxon>Metazoa</taxon>
        <taxon>Spiralia</taxon>
        <taxon>Lophotrochozoa</taxon>
        <taxon>Mollusca</taxon>
        <taxon>Gastropoda</taxon>
        <taxon>Heterobranchia</taxon>
        <taxon>Euthyneura</taxon>
        <taxon>Panpulmonata</taxon>
        <taxon>Sacoglossa</taxon>
        <taxon>Placobranchoidea</taxon>
        <taxon>Plakobranchidae</taxon>
        <taxon>Elysia</taxon>
    </lineage>
</organism>
<dbReference type="AlphaFoldDB" id="A0AAV4F9E1"/>
<feature type="region of interest" description="Disordered" evidence="5">
    <location>
        <begin position="147"/>
        <end position="193"/>
    </location>
</feature>
<dbReference type="InterPro" id="IPR036638">
    <property type="entry name" value="HLH_DNA-bd_sf"/>
</dbReference>
<dbReference type="SMART" id="SM00353">
    <property type="entry name" value="HLH"/>
    <property type="match status" value="1"/>
</dbReference>
<evidence type="ECO:0000256" key="4">
    <source>
        <dbReference type="ARBA" id="ARBA00023242"/>
    </source>
</evidence>
<dbReference type="GO" id="GO:0000977">
    <property type="term" value="F:RNA polymerase II transcription regulatory region sequence-specific DNA binding"/>
    <property type="evidence" value="ECO:0007669"/>
    <property type="project" value="TreeGrafter"/>
</dbReference>
<dbReference type="Gene3D" id="4.10.280.10">
    <property type="entry name" value="Helix-loop-helix DNA-binding domain"/>
    <property type="match status" value="1"/>
</dbReference>
<feature type="region of interest" description="Disordered" evidence="5">
    <location>
        <begin position="73"/>
        <end position="97"/>
    </location>
</feature>
<dbReference type="GO" id="GO:0032502">
    <property type="term" value="P:developmental process"/>
    <property type="evidence" value="ECO:0007669"/>
    <property type="project" value="TreeGrafter"/>
</dbReference>
<evidence type="ECO:0000259" key="6">
    <source>
        <dbReference type="PROSITE" id="PS50888"/>
    </source>
</evidence>
<proteinExistence type="predicted"/>
<feature type="region of interest" description="Disordered" evidence="5">
    <location>
        <begin position="35"/>
        <end position="59"/>
    </location>
</feature>
<accession>A0AAV4F9E1</accession>
<feature type="domain" description="BHLH" evidence="6">
    <location>
        <begin position="214"/>
        <end position="266"/>
    </location>
</feature>
<keyword evidence="8" id="KW-1185">Reference proteome</keyword>
<gene>
    <name evidence="7" type="ORF">ElyMa_005629700</name>
</gene>
<evidence type="ECO:0000256" key="1">
    <source>
        <dbReference type="ARBA" id="ARBA00023015"/>
    </source>
</evidence>
<evidence type="ECO:0000256" key="2">
    <source>
        <dbReference type="ARBA" id="ARBA00023125"/>
    </source>
</evidence>
<dbReference type="CDD" id="cd11417">
    <property type="entry name" value="bHLH_TS_PTF1A"/>
    <property type="match status" value="1"/>
</dbReference>
<name>A0AAV4F9E1_9GAST</name>
<dbReference type="Pfam" id="PF00010">
    <property type="entry name" value="HLH"/>
    <property type="match status" value="1"/>
</dbReference>
<dbReference type="FunFam" id="4.10.280.10:FF:000035">
    <property type="entry name" value="Pancreas-specific transcription factor 1a"/>
    <property type="match status" value="1"/>
</dbReference>
<dbReference type="PANTHER" id="PTHR23349">
    <property type="entry name" value="BASIC HELIX-LOOP-HELIX TRANSCRIPTION FACTOR, TWIST"/>
    <property type="match status" value="1"/>
</dbReference>
<dbReference type="InterPro" id="IPR050283">
    <property type="entry name" value="E-box_TF_Regulators"/>
</dbReference>
<reference evidence="7 8" key="1">
    <citation type="journal article" date="2021" name="Elife">
        <title>Chloroplast acquisition without the gene transfer in kleptoplastic sea slugs, Plakobranchus ocellatus.</title>
        <authorList>
            <person name="Maeda T."/>
            <person name="Takahashi S."/>
            <person name="Yoshida T."/>
            <person name="Shimamura S."/>
            <person name="Takaki Y."/>
            <person name="Nagai Y."/>
            <person name="Toyoda A."/>
            <person name="Suzuki Y."/>
            <person name="Arimoto A."/>
            <person name="Ishii H."/>
            <person name="Satoh N."/>
            <person name="Nishiyama T."/>
            <person name="Hasebe M."/>
            <person name="Maruyama T."/>
            <person name="Minagawa J."/>
            <person name="Obokata J."/>
            <person name="Shigenobu S."/>
        </authorList>
    </citation>
    <scope>NUCLEOTIDE SEQUENCE [LARGE SCALE GENOMIC DNA]</scope>
</reference>
<dbReference type="SUPFAM" id="SSF47459">
    <property type="entry name" value="HLH, helix-loop-helix DNA-binding domain"/>
    <property type="match status" value="1"/>
</dbReference>
<dbReference type="GO" id="GO:0046983">
    <property type="term" value="F:protein dimerization activity"/>
    <property type="evidence" value="ECO:0007669"/>
    <property type="project" value="InterPro"/>
</dbReference>
<dbReference type="PROSITE" id="PS50888">
    <property type="entry name" value="BHLH"/>
    <property type="match status" value="1"/>
</dbReference>
<dbReference type="EMBL" id="BMAT01011266">
    <property type="protein sequence ID" value="GFR69385.1"/>
    <property type="molecule type" value="Genomic_DNA"/>
</dbReference>
<sequence>MMNTLDLAFHHTYHPAYHHPHGHTTYHYQQYQYHHHHNNNNNNNNNHVNHHHRDSTNFHTGYYPAQQVQYYQPTQGEKSRPDQQLSLHTPQQQPLEKGKACLDSQGLLHTSSDVNPGDLVAQSRSMFDPSHPHHLYTSFRLSYGYSPVQSPPSPFPDTPLSRGSDPPSPASGEELADYPASYSSSGEMPDYPPGYHLLKVSRRRKRRCQHQQVQQRQAANMRERKRMQSINDAFEGLRSHIPTLPYEKRLSKVDTLRLAIGYIGFLSEIVETDIHSKDGLHTPVREQPKKVIIHCHTGSGDDLDWTHGSPSPLTGHSLSWRDLKRPALGPRNTMVAKVWVPEDPRTHQLSQMDCPDLLSNCSTADSTQL</sequence>
<keyword evidence="3" id="KW-0804">Transcription</keyword>
<protein>
    <submittedName>
        <fullName evidence="7">Pancreas transcription factor 1 subunit alpha-like</fullName>
    </submittedName>
</protein>
<dbReference type="GO" id="GO:0000981">
    <property type="term" value="F:DNA-binding transcription factor activity, RNA polymerase II-specific"/>
    <property type="evidence" value="ECO:0007669"/>
    <property type="project" value="TreeGrafter"/>
</dbReference>